<dbReference type="Gene3D" id="2.40.10.10">
    <property type="entry name" value="Trypsin-like serine proteases"/>
    <property type="match status" value="2"/>
</dbReference>
<evidence type="ECO:0000256" key="5">
    <source>
        <dbReference type="ARBA" id="ARBA00023157"/>
    </source>
</evidence>
<dbReference type="AlphaFoldDB" id="A0A841CEM9"/>
<dbReference type="InterPro" id="IPR043504">
    <property type="entry name" value="Peptidase_S1_PA_chymotrypsin"/>
</dbReference>
<comment type="caution">
    <text evidence="7">The sequence shown here is derived from an EMBL/GenBank/DDBJ whole genome shotgun (WGS) entry which is preliminary data.</text>
</comment>
<evidence type="ECO:0000256" key="6">
    <source>
        <dbReference type="SAM" id="SignalP"/>
    </source>
</evidence>
<evidence type="ECO:0000313" key="8">
    <source>
        <dbReference type="Proteomes" id="UP000547510"/>
    </source>
</evidence>
<dbReference type="EC" id="3.4.21.-" evidence="7"/>
<organism evidence="7 8">
    <name type="scientific">Saccharothrix tamanrassetensis</name>
    <dbReference type="NCBI Taxonomy" id="1051531"/>
    <lineage>
        <taxon>Bacteria</taxon>
        <taxon>Bacillati</taxon>
        <taxon>Actinomycetota</taxon>
        <taxon>Actinomycetes</taxon>
        <taxon>Pseudonocardiales</taxon>
        <taxon>Pseudonocardiaceae</taxon>
        <taxon>Saccharothrix</taxon>
    </lineage>
</organism>
<dbReference type="GO" id="GO:0006508">
    <property type="term" value="P:proteolysis"/>
    <property type="evidence" value="ECO:0007669"/>
    <property type="project" value="UniProtKB-KW"/>
</dbReference>
<accession>A0A841CEM9</accession>
<dbReference type="EMBL" id="JACHJN010000003">
    <property type="protein sequence ID" value="MBB5955440.1"/>
    <property type="molecule type" value="Genomic_DNA"/>
</dbReference>
<dbReference type="CDD" id="cd21112">
    <property type="entry name" value="alphaLP-like"/>
    <property type="match status" value="1"/>
</dbReference>
<keyword evidence="3 7" id="KW-0378">Hydrolase</keyword>
<feature type="signal peptide" evidence="6">
    <location>
        <begin position="1"/>
        <end position="20"/>
    </location>
</feature>
<evidence type="ECO:0000256" key="3">
    <source>
        <dbReference type="ARBA" id="ARBA00022801"/>
    </source>
</evidence>
<reference evidence="7 8" key="1">
    <citation type="submission" date="2020-08" db="EMBL/GenBank/DDBJ databases">
        <title>Genomic Encyclopedia of Type Strains, Phase III (KMG-III): the genomes of soil and plant-associated and newly described type strains.</title>
        <authorList>
            <person name="Whitman W."/>
        </authorList>
    </citation>
    <scope>NUCLEOTIDE SEQUENCE [LARGE SCALE GENOMIC DNA]</scope>
    <source>
        <strain evidence="7 8">CECT 8640</strain>
    </source>
</reference>
<evidence type="ECO:0000256" key="2">
    <source>
        <dbReference type="ARBA" id="ARBA00022670"/>
    </source>
</evidence>
<dbReference type="InterPro" id="IPR009003">
    <property type="entry name" value="Peptidase_S1_PA"/>
</dbReference>
<dbReference type="Proteomes" id="UP000547510">
    <property type="component" value="Unassembled WGS sequence"/>
</dbReference>
<protein>
    <submittedName>
        <fullName evidence="7">Streptogrisin C</fullName>
        <ecNumber evidence="7">3.4.21.-</ecNumber>
    </submittedName>
</protein>
<keyword evidence="6" id="KW-0732">Signal</keyword>
<dbReference type="RefSeq" id="WP_184690287.1">
    <property type="nucleotide sequence ID" value="NZ_JACHJN010000003.1"/>
</dbReference>
<keyword evidence="4" id="KW-0720">Serine protease</keyword>
<name>A0A841CEM9_9PSEU</name>
<dbReference type="SUPFAM" id="SSF50494">
    <property type="entry name" value="Trypsin-like serine proteases"/>
    <property type="match status" value="1"/>
</dbReference>
<proteinExistence type="inferred from homology"/>
<evidence type="ECO:0000256" key="4">
    <source>
        <dbReference type="ARBA" id="ARBA00022825"/>
    </source>
</evidence>
<dbReference type="PRINTS" id="PR00861">
    <property type="entry name" value="ALYTICPTASE"/>
</dbReference>
<evidence type="ECO:0000313" key="7">
    <source>
        <dbReference type="EMBL" id="MBB5955440.1"/>
    </source>
</evidence>
<gene>
    <name evidence="7" type="ORF">FHS29_002021</name>
</gene>
<keyword evidence="5" id="KW-1015">Disulfide bond</keyword>
<dbReference type="GO" id="GO:0004252">
    <property type="term" value="F:serine-type endopeptidase activity"/>
    <property type="evidence" value="ECO:0007669"/>
    <property type="project" value="InterPro"/>
</dbReference>
<dbReference type="InterPro" id="IPR001316">
    <property type="entry name" value="Pept_S1A_streptogrisin"/>
</dbReference>
<evidence type="ECO:0000256" key="1">
    <source>
        <dbReference type="ARBA" id="ARBA00007664"/>
    </source>
</evidence>
<keyword evidence="2" id="KW-0645">Protease</keyword>
<sequence length="197" mass="19837">MRTLLVVLLLLVATATPAAAAIPLEAGTPLNQSAGARCVNGFNTAGHLLVSVACARANPTLPGIGPVVAIRATYAVVRLSDPDKWDQLPRVAGHPTAVTGSLEGTVGSSVCGISRVGGTRCGVIQAKNASITFPGGTVTGLTRTSLCVHPGEDWVPVVAGGQAQGHLIGGSGSGSCSSYFYPLSRILAAERLTLVTA</sequence>
<keyword evidence="8" id="KW-1185">Reference proteome</keyword>
<feature type="chain" id="PRO_5032545230" evidence="6">
    <location>
        <begin position="21"/>
        <end position="197"/>
    </location>
</feature>
<comment type="similarity">
    <text evidence="1">Belongs to the peptidase S1 family.</text>
</comment>